<dbReference type="Proteomes" id="UP000032803">
    <property type="component" value="Chromosome I"/>
</dbReference>
<dbReference type="HOGENOM" id="CLU_731147_0_0_6"/>
<dbReference type="RefSeq" id="WP_045104859.1">
    <property type="nucleotide sequence ID" value="NZ_LN681225.1"/>
</dbReference>
<gene>
    <name evidence="1" type="ORF">LHA_0187</name>
</gene>
<reference evidence="2" key="1">
    <citation type="submission" date="2014-09" db="EMBL/GenBank/DDBJ databases">
        <authorList>
            <person name="Gomez-Valero L."/>
        </authorList>
    </citation>
    <scope>NUCLEOTIDE SEQUENCE [LARGE SCALE GENOMIC DNA]</scope>
    <source>
        <strain evidence="2">ATCC35250</strain>
    </source>
</reference>
<sequence>MGRKELKILEDEVKDSFDKLQKQAKHYADSAVKIRKIFLEYFFNTNILDSLVERPIEGQEIFNINEVSQALKSCLIDEEQLALQARDLKPEATLSLVDAFDVNIQESHLPLIRSKHGYIFHREIPYTTKAQQFMEQFAYALSIYRVCLGLFDVYYFMSQLNFVDTQPHYTYILEAETFKTELEKPDNGTPWLDSWQTAKAMKQKSNELSATMTGTLGFQQTIKDAKKRMEFLMGDGAVLLQDCYKNFPNTATLSIFFFDQWRKNSKTIADLLYPGKNSYSSYQGTLTVNDDCEQLQGDVEEFGTRLTKLKTALLRKGDKIIDACLSSLRIEAHCKQITIPLEAPEHGLFSYWGFAMLRSNNSHQAEKTSFGNTKLFTT</sequence>
<proteinExistence type="predicted"/>
<protein>
    <recommendedName>
        <fullName evidence="3">Coiled-coil protein</fullName>
    </recommendedName>
</protein>
<keyword evidence="2" id="KW-1185">Reference proteome</keyword>
<dbReference type="STRING" id="449.LHA_0187"/>
<dbReference type="KEGG" id="lha:LHA_0187"/>
<dbReference type="OrthoDB" id="5652426at2"/>
<evidence type="ECO:0000313" key="2">
    <source>
        <dbReference type="Proteomes" id="UP000032803"/>
    </source>
</evidence>
<name>A0A0A8UP48_LEGHA</name>
<dbReference type="EMBL" id="LN681225">
    <property type="protein sequence ID" value="CEK09301.1"/>
    <property type="molecule type" value="Genomic_DNA"/>
</dbReference>
<accession>A0A0A8UP48</accession>
<evidence type="ECO:0008006" key="3">
    <source>
        <dbReference type="Google" id="ProtNLM"/>
    </source>
</evidence>
<dbReference type="AlphaFoldDB" id="A0A0A8UP48"/>
<dbReference type="PATRIC" id="fig|449.7.peg.892"/>
<organism evidence="1 2">
    <name type="scientific">Legionella hackeliae</name>
    <dbReference type="NCBI Taxonomy" id="449"/>
    <lineage>
        <taxon>Bacteria</taxon>
        <taxon>Pseudomonadati</taxon>
        <taxon>Pseudomonadota</taxon>
        <taxon>Gammaproteobacteria</taxon>
        <taxon>Legionellales</taxon>
        <taxon>Legionellaceae</taxon>
        <taxon>Legionella</taxon>
    </lineage>
</organism>
<evidence type="ECO:0000313" key="1">
    <source>
        <dbReference type="EMBL" id="CEK09301.1"/>
    </source>
</evidence>